<name>A0ABT0H9X6_9FLAO</name>
<dbReference type="InterPro" id="IPR008969">
    <property type="entry name" value="CarboxyPept-like_regulatory"/>
</dbReference>
<proteinExistence type="predicted"/>
<evidence type="ECO:0000313" key="2">
    <source>
        <dbReference type="Proteomes" id="UP001203687"/>
    </source>
</evidence>
<dbReference type="RefSeq" id="WP_248413156.1">
    <property type="nucleotide sequence ID" value="NZ_JALPQF010000010.1"/>
</dbReference>
<dbReference type="SUPFAM" id="SSF49464">
    <property type="entry name" value="Carboxypeptidase regulatory domain-like"/>
    <property type="match status" value="1"/>
</dbReference>
<dbReference type="Proteomes" id="UP001203687">
    <property type="component" value="Unassembled WGS sequence"/>
</dbReference>
<dbReference type="Gene3D" id="2.60.40.1120">
    <property type="entry name" value="Carboxypeptidase-like, regulatory domain"/>
    <property type="match status" value="1"/>
</dbReference>
<dbReference type="Pfam" id="PF13715">
    <property type="entry name" value="CarbopepD_reg_2"/>
    <property type="match status" value="1"/>
</dbReference>
<comment type="caution">
    <text evidence="1">The sequence shown here is derived from an EMBL/GenBank/DDBJ whole genome shotgun (WGS) entry which is preliminary data.</text>
</comment>
<accession>A0ABT0H9X6</accession>
<evidence type="ECO:0000313" key="1">
    <source>
        <dbReference type="EMBL" id="MCK8481160.1"/>
    </source>
</evidence>
<dbReference type="EMBL" id="JALPQF010000010">
    <property type="protein sequence ID" value="MCK8481160.1"/>
    <property type="molecule type" value="Genomic_DNA"/>
</dbReference>
<reference evidence="1" key="1">
    <citation type="submission" date="2022-04" db="EMBL/GenBank/DDBJ databases">
        <authorList>
            <person name="Ren T."/>
        </authorList>
    </citation>
    <scope>NUCLEOTIDE SEQUENCE</scope>
    <source>
        <strain evidence="1">F63249</strain>
    </source>
</reference>
<organism evidence="1 2">
    <name type="scientific">Psychroserpens algicola</name>
    <dbReference type="NCBI Taxonomy" id="1719034"/>
    <lineage>
        <taxon>Bacteria</taxon>
        <taxon>Pseudomonadati</taxon>
        <taxon>Bacteroidota</taxon>
        <taxon>Flavobacteriia</taxon>
        <taxon>Flavobacteriales</taxon>
        <taxon>Flavobacteriaceae</taxon>
        <taxon>Psychroserpens</taxon>
    </lineage>
</organism>
<protein>
    <submittedName>
        <fullName evidence="1">Carboxypeptidase-like regulatory domain-containing protein</fullName>
    </submittedName>
</protein>
<sequence>MRTSLHINIPKPCQEDWNQMTPQDKGRHCNSCQKTVFDFTNATDETIVKAFQSEPKLCGRFKSSQLNRELVLSRKEKRNYISFVASTLFAFLSFGTQELEAQGKPKVVKIDSIQSSIRGKVGISVLKKKVIVGTVVSDADGLPLPGASIRIKGTNKGVQTDFDGHYKIKVNVGDTLVFTYVGNITEAHVITNKSTVDIRMKEDFTQLECTFVGFPTAKDYRDCEKEKRNGHRKNIRNGHIERTNVGQFLYNITNIFRRKK</sequence>
<gene>
    <name evidence="1" type="ORF">MUY34_11030</name>
</gene>
<keyword evidence="2" id="KW-1185">Reference proteome</keyword>